<protein>
    <submittedName>
        <fullName evidence="2">Elongation factor P</fullName>
    </submittedName>
</protein>
<dbReference type="InterPro" id="IPR012340">
    <property type="entry name" value="NA-bd_OB-fold"/>
</dbReference>
<evidence type="ECO:0000313" key="3">
    <source>
        <dbReference type="Proteomes" id="UP001196980"/>
    </source>
</evidence>
<accession>A0ABS6S276</accession>
<dbReference type="InterPro" id="IPR015365">
    <property type="entry name" value="Elong-fact-P_C"/>
</dbReference>
<comment type="caution">
    <text evidence="2">The sequence shown here is derived from an EMBL/GenBank/DDBJ whole genome shotgun (WGS) entry which is preliminary data.</text>
</comment>
<sequence>LPLTEEQLGSVKQLIKENMIVTILYHKDQPLAVEPPIFVELTVTKTDPGFKGDTASGGSKPAILETGASIKVPFHINEGDVIKIDTRTLEYIERAK</sequence>
<name>A0ABS6S276_9BACT</name>
<reference evidence="2 3" key="1">
    <citation type="journal article" date="2020" name="J Geophys Res Biogeosci">
        <title>Magnetotaxis as an Adaptation to Enable Bacterial Shuttling of Microbial Sulfur and Sulfur Cycling Across Aquatic Oxic#Anoxic Interfaces.</title>
        <authorList>
            <person name="Li J."/>
            <person name="Liu P."/>
            <person name="Wang J."/>
            <person name="Roberts A.P."/>
            <person name="Pan Y."/>
        </authorList>
    </citation>
    <scope>NUCLEOTIDE SEQUENCE [LARGE SCALE GENOMIC DNA]</scope>
    <source>
        <strain evidence="2 3">MYR-1_YQ</strain>
    </source>
</reference>
<dbReference type="PROSITE" id="PS01275">
    <property type="entry name" value="EFP"/>
    <property type="match status" value="1"/>
</dbReference>
<dbReference type="Proteomes" id="UP001196980">
    <property type="component" value="Unassembled WGS sequence"/>
</dbReference>
<dbReference type="EMBL" id="JABXWD010000269">
    <property type="protein sequence ID" value="MBV6342504.1"/>
    <property type="molecule type" value="Genomic_DNA"/>
</dbReference>
<evidence type="ECO:0000259" key="1">
    <source>
        <dbReference type="SMART" id="SM00841"/>
    </source>
</evidence>
<dbReference type="GO" id="GO:0003746">
    <property type="term" value="F:translation elongation factor activity"/>
    <property type="evidence" value="ECO:0007669"/>
    <property type="project" value="UniProtKB-KW"/>
</dbReference>
<keyword evidence="2" id="KW-0648">Protein biosynthesis</keyword>
<evidence type="ECO:0000313" key="2">
    <source>
        <dbReference type="EMBL" id="MBV6342504.1"/>
    </source>
</evidence>
<dbReference type="PANTHER" id="PTHR30053">
    <property type="entry name" value="ELONGATION FACTOR P"/>
    <property type="match status" value="1"/>
</dbReference>
<keyword evidence="3" id="KW-1185">Reference proteome</keyword>
<organism evidence="2 3">
    <name type="scientific">Candidatus Magnetobacterium casense</name>
    <dbReference type="NCBI Taxonomy" id="1455061"/>
    <lineage>
        <taxon>Bacteria</taxon>
        <taxon>Pseudomonadati</taxon>
        <taxon>Nitrospirota</taxon>
        <taxon>Thermodesulfovibrionia</taxon>
        <taxon>Thermodesulfovibrionales</taxon>
        <taxon>Candidatus Magnetobacteriaceae</taxon>
        <taxon>Candidatus Magnetobacterium</taxon>
    </lineage>
</organism>
<dbReference type="PANTHER" id="PTHR30053:SF12">
    <property type="entry name" value="ELONGATION FACTOR P (EF-P) FAMILY PROTEIN"/>
    <property type="match status" value="1"/>
</dbReference>
<dbReference type="Gene3D" id="2.40.50.140">
    <property type="entry name" value="Nucleic acid-binding proteins"/>
    <property type="match status" value="2"/>
</dbReference>
<dbReference type="CDD" id="cd05794">
    <property type="entry name" value="S1_EF-P_repeat_2"/>
    <property type="match status" value="1"/>
</dbReference>
<dbReference type="InterPro" id="IPR020599">
    <property type="entry name" value="Transl_elong_fac_P/YeiP"/>
</dbReference>
<dbReference type="SUPFAM" id="SSF50249">
    <property type="entry name" value="Nucleic acid-binding proteins"/>
    <property type="match status" value="1"/>
</dbReference>
<dbReference type="Pfam" id="PF09285">
    <property type="entry name" value="Elong-fact-P_C"/>
    <property type="match status" value="1"/>
</dbReference>
<dbReference type="InterPro" id="IPR013852">
    <property type="entry name" value="Transl_elong_P/YeiP_CS"/>
</dbReference>
<dbReference type="SMART" id="SM00841">
    <property type="entry name" value="Elong-fact-P_C"/>
    <property type="match status" value="1"/>
</dbReference>
<feature type="non-terminal residue" evidence="2">
    <location>
        <position position="1"/>
    </location>
</feature>
<proteinExistence type="predicted"/>
<keyword evidence="2" id="KW-0251">Elongation factor</keyword>
<feature type="domain" description="Elongation factor P C-terminal" evidence="1">
    <location>
        <begin position="39"/>
        <end position="94"/>
    </location>
</feature>
<gene>
    <name evidence="2" type="ORF">HWQ67_13005</name>
</gene>